<feature type="transmembrane region" description="Helical" evidence="2">
    <location>
        <begin position="30"/>
        <end position="48"/>
    </location>
</feature>
<evidence type="ECO:0000313" key="3">
    <source>
        <dbReference type="EMBL" id="QDU33540.1"/>
    </source>
</evidence>
<dbReference type="Proteomes" id="UP000317369">
    <property type="component" value="Chromosome"/>
</dbReference>
<keyword evidence="2" id="KW-0812">Transmembrane</keyword>
<evidence type="ECO:0000256" key="1">
    <source>
        <dbReference type="SAM" id="MobiDB-lite"/>
    </source>
</evidence>
<sequence length="248" mass="27081">MDDKRSTEPKFRDEDLQDAVDRIQIFWEKYGNQVMIFVTVLFLSLFLYKFFTNRSATQHEDAWASLAGTSAPLSYNNLANDTSNPTVRIMAFLRSGDLYLAEGSTPPIGEITQEDRDQSLKDASAAYESVIKLTKEPIWISNAKLGLASIAESQANWSAAKGYYDETITIAEAASLPAIKKQAELRITLLPEIESPIKFAPEAELPKFTPEATTPEAAAPGSIPATEITPALPAAPATEPAAVPTENQ</sequence>
<keyword evidence="2" id="KW-1133">Transmembrane helix</keyword>
<gene>
    <name evidence="3" type="ORF">KS4_15900</name>
</gene>
<keyword evidence="4" id="KW-1185">Reference proteome</keyword>
<proteinExistence type="predicted"/>
<protein>
    <recommendedName>
        <fullName evidence="5">Tetratricopeptide repeat-like domain-containing protein</fullName>
    </recommendedName>
</protein>
<feature type="compositionally biased region" description="Low complexity" evidence="1">
    <location>
        <begin position="209"/>
        <end position="248"/>
    </location>
</feature>
<evidence type="ECO:0008006" key="5">
    <source>
        <dbReference type="Google" id="ProtNLM"/>
    </source>
</evidence>
<name>A0A517YTI1_9BACT</name>
<reference evidence="3 4" key="1">
    <citation type="submission" date="2019-02" db="EMBL/GenBank/DDBJ databases">
        <title>Deep-cultivation of Planctomycetes and their phenomic and genomic characterization uncovers novel biology.</title>
        <authorList>
            <person name="Wiegand S."/>
            <person name="Jogler M."/>
            <person name="Boedeker C."/>
            <person name="Pinto D."/>
            <person name="Vollmers J."/>
            <person name="Rivas-Marin E."/>
            <person name="Kohn T."/>
            <person name="Peeters S.H."/>
            <person name="Heuer A."/>
            <person name="Rast P."/>
            <person name="Oberbeckmann S."/>
            <person name="Bunk B."/>
            <person name="Jeske O."/>
            <person name="Meyerdierks A."/>
            <person name="Storesund J.E."/>
            <person name="Kallscheuer N."/>
            <person name="Luecker S."/>
            <person name="Lage O.M."/>
            <person name="Pohl T."/>
            <person name="Merkel B.J."/>
            <person name="Hornburger P."/>
            <person name="Mueller R.-W."/>
            <person name="Bruemmer F."/>
            <person name="Labrenz M."/>
            <person name="Spormann A.M."/>
            <person name="Op den Camp H."/>
            <person name="Overmann J."/>
            <person name="Amann R."/>
            <person name="Jetten M.S.M."/>
            <person name="Mascher T."/>
            <person name="Medema M.H."/>
            <person name="Devos D.P."/>
            <person name="Kaster A.-K."/>
            <person name="Ovreas L."/>
            <person name="Rohde M."/>
            <person name="Galperin M.Y."/>
            <person name="Jogler C."/>
        </authorList>
    </citation>
    <scope>NUCLEOTIDE SEQUENCE [LARGE SCALE GENOMIC DNA]</scope>
    <source>
        <strain evidence="3 4">KS4</strain>
    </source>
</reference>
<accession>A0A517YTI1</accession>
<evidence type="ECO:0000256" key="2">
    <source>
        <dbReference type="SAM" id="Phobius"/>
    </source>
</evidence>
<dbReference type="KEGG" id="pcor:KS4_15900"/>
<keyword evidence="2" id="KW-0472">Membrane</keyword>
<dbReference type="RefSeq" id="WP_145076659.1">
    <property type="nucleotide sequence ID" value="NZ_CP036425.1"/>
</dbReference>
<evidence type="ECO:0000313" key="4">
    <source>
        <dbReference type="Proteomes" id="UP000317369"/>
    </source>
</evidence>
<organism evidence="3 4">
    <name type="scientific">Poriferisphaera corsica</name>
    <dbReference type="NCBI Taxonomy" id="2528020"/>
    <lineage>
        <taxon>Bacteria</taxon>
        <taxon>Pseudomonadati</taxon>
        <taxon>Planctomycetota</taxon>
        <taxon>Phycisphaerae</taxon>
        <taxon>Phycisphaerales</taxon>
        <taxon>Phycisphaeraceae</taxon>
        <taxon>Poriferisphaera</taxon>
    </lineage>
</organism>
<dbReference type="AlphaFoldDB" id="A0A517YTI1"/>
<dbReference type="EMBL" id="CP036425">
    <property type="protein sequence ID" value="QDU33540.1"/>
    <property type="molecule type" value="Genomic_DNA"/>
</dbReference>
<feature type="region of interest" description="Disordered" evidence="1">
    <location>
        <begin position="208"/>
        <end position="248"/>
    </location>
</feature>